<organism evidence="9 10">
    <name type="scientific">Mesomycoplasma neurolyticum</name>
    <dbReference type="NCBI Taxonomy" id="2120"/>
    <lineage>
        <taxon>Bacteria</taxon>
        <taxon>Bacillati</taxon>
        <taxon>Mycoplasmatota</taxon>
        <taxon>Mycoplasmoidales</taxon>
        <taxon>Metamycoplasmataceae</taxon>
        <taxon>Mesomycoplasma</taxon>
    </lineage>
</organism>
<dbReference type="GO" id="GO:0016787">
    <property type="term" value="F:hydrolase activity"/>
    <property type="evidence" value="ECO:0007669"/>
    <property type="project" value="UniProtKB-KW"/>
</dbReference>
<sequence>MIILGIESTHDDTSLAILEDKKIIANIIFSQIDLHKNFGGTVPELASREHASNIAIILEEIKKIISLEKIDYIAYANKPGLIGALQIGYLFAKALSLALNKPLKPINHLKGHFFSAAINNDIIYPALGLLTSGGHSQILLANNENDITIIGETQDDAIGEVYDKVARKLNLGFPGGPLIDKIFYEFKTDYESKIKLTTPKILNEFDFSFSGIKTQVINIINNFQNKNIEIPVNEIAFSFQKTAINYLLDVFKKALNIYKVNSIVLSGGVSANKYLRQEFLKLHKNALIPDLKYCTDNGAMIAKAAEIIYKLK</sequence>
<keyword evidence="1 7" id="KW-0808">Transferase</keyword>
<comment type="catalytic activity">
    <reaction evidence="6 7">
        <text>L-threonylcarbamoyladenylate + adenosine(37) in tRNA = N(6)-L-threonylcarbamoyladenosine(37) in tRNA + AMP + H(+)</text>
        <dbReference type="Rhea" id="RHEA:37059"/>
        <dbReference type="Rhea" id="RHEA-COMP:10162"/>
        <dbReference type="Rhea" id="RHEA-COMP:10163"/>
        <dbReference type="ChEBI" id="CHEBI:15378"/>
        <dbReference type="ChEBI" id="CHEBI:73682"/>
        <dbReference type="ChEBI" id="CHEBI:74411"/>
        <dbReference type="ChEBI" id="CHEBI:74418"/>
        <dbReference type="ChEBI" id="CHEBI:456215"/>
        <dbReference type="EC" id="2.3.1.234"/>
    </reaction>
</comment>
<gene>
    <name evidence="9" type="primary">gcp</name>
    <name evidence="7" type="synonym">tsaD</name>
    <name evidence="9" type="ORF">NCTC10166_00007</name>
</gene>
<dbReference type="InterPro" id="IPR043129">
    <property type="entry name" value="ATPase_NBD"/>
</dbReference>
<dbReference type="Gene3D" id="3.30.420.40">
    <property type="match status" value="2"/>
</dbReference>
<keyword evidence="9" id="KW-0378">Hydrolase</keyword>
<protein>
    <recommendedName>
        <fullName evidence="7">tRNA N6-adenosine threonylcarbamoyltransferase</fullName>
        <ecNumber evidence="7">2.3.1.234</ecNumber>
    </recommendedName>
    <alternativeName>
        <fullName evidence="7">N6-L-threonylcarbamoyladenine synthase</fullName>
        <shortName evidence="7">t(6)A synthase</shortName>
    </alternativeName>
    <alternativeName>
        <fullName evidence="7">t(6)A37 threonylcarbamoyladenosine biosynthesis protein TsaD</fullName>
    </alternativeName>
    <alternativeName>
        <fullName evidence="7">tRNA threonylcarbamoyladenosine biosynthesis protein TsaD</fullName>
    </alternativeName>
</protein>
<dbReference type="SUPFAM" id="SSF53067">
    <property type="entry name" value="Actin-like ATPase domain"/>
    <property type="match status" value="2"/>
</dbReference>
<evidence type="ECO:0000313" key="9">
    <source>
        <dbReference type="EMBL" id="VEU59057.1"/>
    </source>
</evidence>
<dbReference type="EC" id="2.3.1.234" evidence="7"/>
<name>A0A449A485_9BACT</name>
<dbReference type="PANTHER" id="PTHR11735:SF6">
    <property type="entry name" value="TRNA N6-ADENOSINE THREONYLCARBAMOYLTRANSFERASE, MITOCHONDRIAL"/>
    <property type="match status" value="1"/>
</dbReference>
<dbReference type="Proteomes" id="UP000289440">
    <property type="component" value="Chromosome"/>
</dbReference>
<dbReference type="PANTHER" id="PTHR11735">
    <property type="entry name" value="TRNA N6-ADENOSINE THREONYLCARBAMOYLTRANSFERASE"/>
    <property type="match status" value="1"/>
</dbReference>
<dbReference type="NCBIfam" id="TIGR03723">
    <property type="entry name" value="T6A_TsaD_YgjD"/>
    <property type="match status" value="1"/>
</dbReference>
<evidence type="ECO:0000256" key="7">
    <source>
        <dbReference type="HAMAP-Rule" id="MF_01445"/>
    </source>
</evidence>
<feature type="binding site" evidence="7">
    <location>
        <position position="180"/>
    </location>
    <ligand>
        <name>substrate</name>
    </ligand>
</feature>
<dbReference type="EMBL" id="LR214951">
    <property type="protein sequence ID" value="VEU59057.1"/>
    <property type="molecule type" value="Genomic_DNA"/>
</dbReference>
<feature type="binding site" evidence="7">
    <location>
        <position position="272"/>
    </location>
    <ligand>
        <name>substrate</name>
    </ligand>
</feature>
<dbReference type="RefSeq" id="WP_129719449.1">
    <property type="nucleotide sequence ID" value="NZ_LR214951.1"/>
</dbReference>
<dbReference type="PRINTS" id="PR00789">
    <property type="entry name" value="OSIALOPTASE"/>
</dbReference>
<accession>A0A449A485</accession>
<feature type="binding site" evidence="7">
    <location>
        <position position="108"/>
    </location>
    <ligand>
        <name>Fe cation</name>
        <dbReference type="ChEBI" id="CHEBI:24875"/>
    </ligand>
</feature>
<keyword evidence="10" id="KW-1185">Reference proteome</keyword>
<evidence type="ECO:0000259" key="8">
    <source>
        <dbReference type="Pfam" id="PF00814"/>
    </source>
</evidence>
<evidence type="ECO:0000256" key="1">
    <source>
        <dbReference type="ARBA" id="ARBA00022679"/>
    </source>
</evidence>
<comment type="subcellular location">
    <subcellularLocation>
        <location evidence="7">Cytoplasm</location>
    </subcellularLocation>
</comment>
<evidence type="ECO:0000256" key="2">
    <source>
        <dbReference type="ARBA" id="ARBA00022694"/>
    </source>
</evidence>
<feature type="domain" description="Gcp-like" evidence="8">
    <location>
        <begin position="22"/>
        <end position="303"/>
    </location>
</feature>
<keyword evidence="3 7" id="KW-0479">Metal-binding</keyword>
<feature type="binding site" evidence="7">
    <location>
        <position position="176"/>
    </location>
    <ligand>
        <name>substrate</name>
    </ligand>
</feature>
<evidence type="ECO:0000313" key="10">
    <source>
        <dbReference type="Proteomes" id="UP000289440"/>
    </source>
</evidence>
<feature type="binding site" evidence="7">
    <location>
        <position position="296"/>
    </location>
    <ligand>
        <name>Fe cation</name>
        <dbReference type="ChEBI" id="CHEBI:24875"/>
    </ligand>
</feature>
<evidence type="ECO:0000256" key="3">
    <source>
        <dbReference type="ARBA" id="ARBA00022723"/>
    </source>
</evidence>
<dbReference type="HAMAP" id="MF_01445">
    <property type="entry name" value="TsaD"/>
    <property type="match status" value="1"/>
</dbReference>
<keyword evidence="2 7" id="KW-0819">tRNA processing</keyword>
<dbReference type="AlphaFoldDB" id="A0A449A485"/>
<evidence type="ECO:0000256" key="6">
    <source>
        <dbReference type="ARBA" id="ARBA00048117"/>
    </source>
</evidence>
<dbReference type="GO" id="GO:0002949">
    <property type="term" value="P:tRNA threonylcarbamoyladenosine modification"/>
    <property type="evidence" value="ECO:0007669"/>
    <property type="project" value="UniProtKB-UniRule"/>
</dbReference>
<comment type="similarity">
    <text evidence="7">Belongs to the KAE1 / TsaD family.</text>
</comment>
<comment type="cofactor">
    <cofactor evidence="7">
        <name>Fe(2+)</name>
        <dbReference type="ChEBI" id="CHEBI:29033"/>
    </cofactor>
    <text evidence="7">Binds 1 Fe(2+) ion per subunit.</text>
</comment>
<dbReference type="InterPro" id="IPR000905">
    <property type="entry name" value="Gcp-like_dom"/>
</dbReference>
<dbReference type="InterPro" id="IPR017861">
    <property type="entry name" value="KAE1/TsaD"/>
</dbReference>
<feature type="binding site" evidence="7">
    <location>
        <position position="163"/>
    </location>
    <ligand>
        <name>substrate</name>
    </ligand>
</feature>
<dbReference type="Pfam" id="PF00814">
    <property type="entry name" value="TsaD"/>
    <property type="match status" value="1"/>
</dbReference>
<dbReference type="GO" id="GO:0005737">
    <property type="term" value="C:cytoplasm"/>
    <property type="evidence" value="ECO:0007669"/>
    <property type="project" value="UniProtKB-SubCell"/>
</dbReference>
<feature type="binding site" evidence="7">
    <location>
        <position position="112"/>
    </location>
    <ligand>
        <name>Fe cation</name>
        <dbReference type="ChEBI" id="CHEBI:24875"/>
    </ligand>
</feature>
<proteinExistence type="inferred from homology"/>
<dbReference type="InterPro" id="IPR022450">
    <property type="entry name" value="TsaD"/>
</dbReference>
<reference evidence="9 10" key="1">
    <citation type="submission" date="2019-01" db="EMBL/GenBank/DDBJ databases">
        <authorList>
            <consortium name="Pathogen Informatics"/>
        </authorList>
    </citation>
    <scope>NUCLEOTIDE SEQUENCE [LARGE SCALE GENOMIC DNA]</scope>
    <source>
        <strain evidence="9 10">NCTC10166</strain>
    </source>
</reference>
<dbReference type="NCBIfam" id="TIGR00329">
    <property type="entry name" value="gcp_kae1"/>
    <property type="match status" value="1"/>
</dbReference>
<dbReference type="KEGG" id="mnu:NCTC10166_00007"/>
<evidence type="ECO:0000256" key="4">
    <source>
        <dbReference type="ARBA" id="ARBA00023004"/>
    </source>
</evidence>
<keyword evidence="7" id="KW-0963">Cytoplasm</keyword>
<evidence type="ECO:0000256" key="5">
    <source>
        <dbReference type="ARBA" id="ARBA00023315"/>
    </source>
</evidence>
<dbReference type="OrthoDB" id="9806197at2"/>
<feature type="binding site" evidence="7">
    <location>
        <begin position="130"/>
        <end position="134"/>
    </location>
    <ligand>
        <name>substrate</name>
    </ligand>
</feature>
<comment type="function">
    <text evidence="7">Required for the formation of a threonylcarbamoyl group on adenosine at position 37 (t(6)A37) in tRNAs that read codons beginning with adenine. Is involved in the transfer of the threonylcarbamoyl moiety of threonylcarbamoyl-AMP (TC-AMP) to the N6 group of A37, together with TsaE and TsaB. TsaD likely plays a direct catalytic role in this reaction.</text>
</comment>
<dbReference type="GO" id="GO:0005506">
    <property type="term" value="F:iron ion binding"/>
    <property type="evidence" value="ECO:0007669"/>
    <property type="project" value="UniProtKB-UniRule"/>
</dbReference>
<keyword evidence="4 7" id="KW-0408">Iron</keyword>
<keyword evidence="5 7" id="KW-0012">Acyltransferase</keyword>
<dbReference type="GO" id="GO:0061711">
    <property type="term" value="F:tRNA N(6)-L-threonylcarbamoyladenine synthase activity"/>
    <property type="evidence" value="ECO:0007669"/>
    <property type="project" value="UniProtKB-EC"/>
</dbReference>